<proteinExistence type="predicted"/>
<evidence type="ECO:0008006" key="3">
    <source>
        <dbReference type="Google" id="ProtNLM"/>
    </source>
</evidence>
<evidence type="ECO:0000313" key="2">
    <source>
        <dbReference type="Proteomes" id="UP000256373"/>
    </source>
</evidence>
<evidence type="ECO:0000313" key="1">
    <source>
        <dbReference type="EMBL" id="REA60065.1"/>
    </source>
</evidence>
<accession>A0A3D8Y995</accession>
<dbReference type="RefSeq" id="WP_115831810.1">
    <property type="nucleotide sequence ID" value="NZ_QNUL01000012.1"/>
</dbReference>
<dbReference type="EMBL" id="QNUL01000012">
    <property type="protein sequence ID" value="REA60065.1"/>
    <property type="molecule type" value="Genomic_DNA"/>
</dbReference>
<protein>
    <recommendedName>
        <fullName evidence="3">Transcriptional regulator</fullName>
    </recommendedName>
</protein>
<dbReference type="Proteomes" id="UP000256373">
    <property type="component" value="Unassembled WGS sequence"/>
</dbReference>
<dbReference type="OrthoDB" id="1442826at2"/>
<dbReference type="AlphaFoldDB" id="A0A3D8Y995"/>
<reference evidence="1 2" key="1">
    <citation type="submission" date="2018-07" db="EMBL/GenBank/DDBJ databases">
        <title>Dyadobacter roseus sp. nov., isolated from rose rhizosphere soil.</title>
        <authorList>
            <person name="Chen L."/>
        </authorList>
    </citation>
    <scope>NUCLEOTIDE SEQUENCE [LARGE SCALE GENOMIC DNA]</scope>
    <source>
        <strain evidence="1 2">RS19</strain>
    </source>
</reference>
<comment type="caution">
    <text evidence="1">The sequence shown here is derived from an EMBL/GenBank/DDBJ whole genome shotgun (WGS) entry which is preliminary data.</text>
</comment>
<keyword evidence="2" id="KW-1185">Reference proteome</keyword>
<gene>
    <name evidence="1" type="ORF">DSL64_15385</name>
</gene>
<organism evidence="1 2">
    <name type="scientific">Dyadobacter luteus</name>
    <dbReference type="NCBI Taxonomy" id="2259619"/>
    <lineage>
        <taxon>Bacteria</taxon>
        <taxon>Pseudomonadati</taxon>
        <taxon>Bacteroidota</taxon>
        <taxon>Cytophagia</taxon>
        <taxon>Cytophagales</taxon>
        <taxon>Spirosomataceae</taxon>
        <taxon>Dyadobacter</taxon>
    </lineage>
</organism>
<sequence length="94" mass="10769">MKTDMLLRALSEASKDERLNNWHLAIYQALIIMFAKNRSEGAFSISRSKVMKLSRIKAAATYHKYIQELEGMGYIQYTPSYHPKNGSTVKLITV</sequence>
<name>A0A3D8Y995_9BACT</name>